<evidence type="ECO:0000313" key="1">
    <source>
        <dbReference type="EMBL" id="BDZ48924.1"/>
    </source>
</evidence>
<proteinExistence type="predicted"/>
<reference evidence="2" key="1">
    <citation type="journal article" date="2019" name="Int. J. Syst. Evol. Microbiol.">
        <title>The Global Catalogue of Microorganisms (GCM) 10K type strain sequencing project: providing services to taxonomists for standard genome sequencing and annotation.</title>
        <authorList>
            <consortium name="The Broad Institute Genomics Platform"/>
            <consortium name="The Broad Institute Genome Sequencing Center for Infectious Disease"/>
            <person name="Wu L."/>
            <person name="Ma J."/>
        </authorList>
    </citation>
    <scope>NUCLEOTIDE SEQUENCE [LARGE SCALE GENOMIC DNA]</scope>
    <source>
        <strain evidence="2">NBRC 108728</strain>
    </source>
</reference>
<organism evidence="1 2">
    <name type="scientific">Frondihabitans sucicola</name>
    <dbReference type="NCBI Taxonomy" id="1268041"/>
    <lineage>
        <taxon>Bacteria</taxon>
        <taxon>Bacillati</taxon>
        <taxon>Actinomycetota</taxon>
        <taxon>Actinomycetes</taxon>
        <taxon>Micrococcales</taxon>
        <taxon>Microbacteriaceae</taxon>
        <taxon>Frondihabitans</taxon>
    </lineage>
</organism>
<dbReference type="EMBL" id="AP027732">
    <property type="protein sequence ID" value="BDZ48924.1"/>
    <property type="molecule type" value="Genomic_DNA"/>
</dbReference>
<dbReference type="Proteomes" id="UP001321486">
    <property type="component" value="Chromosome"/>
</dbReference>
<keyword evidence="2" id="KW-1185">Reference proteome</keyword>
<name>A0ABN6XVI2_9MICO</name>
<evidence type="ECO:0000313" key="2">
    <source>
        <dbReference type="Proteomes" id="UP001321486"/>
    </source>
</evidence>
<dbReference type="RefSeq" id="WP_434011036.1">
    <property type="nucleotide sequence ID" value="NZ_AP027732.1"/>
</dbReference>
<sequence>MEAMTRVDESVMVWVSDDGIPQRVVWGTQRFRVSDTPTRLNPTFPGWQTEAALDPAFTHPLERRESWRFQATSESGETFVFDVARDPYSTLWRLLRTYD</sequence>
<protein>
    <recommendedName>
        <fullName evidence="3">Nucleotidyltransferase</fullName>
    </recommendedName>
</protein>
<accession>A0ABN6XVI2</accession>
<gene>
    <name evidence="1" type="ORF">GCM10025867_11650</name>
</gene>
<evidence type="ECO:0008006" key="3">
    <source>
        <dbReference type="Google" id="ProtNLM"/>
    </source>
</evidence>